<evidence type="ECO:0000313" key="16">
    <source>
        <dbReference type="Proteomes" id="UP001595773"/>
    </source>
</evidence>
<evidence type="ECO:0000256" key="11">
    <source>
        <dbReference type="ARBA" id="ARBA00023211"/>
    </source>
</evidence>
<evidence type="ECO:0000256" key="7">
    <source>
        <dbReference type="ARBA" id="ARBA00023015"/>
    </source>
</evidence>
<proteinExistence type="inferred from homology"/>
<dbReference type="InterPro" id="IPR036421">
    <property type="entry name" value="Fe_dep_repressor_sf"/>
</dbReference>
<evidence type="ECO:0000256" key="12">
    <source>
        <dbReference type="ARBA" id="ARBA00032593"/>
    </source>
</evidence>
<evidence type="ECO:0000256" key="4">
    <source>
        <dbReference type="ARBA" id="ARBA00022490"/>
    </source>
</evidence>
<dbReference type="PANTHER" id="PTHR33238">
    <property type="entry name" value="IRON (METAL) DEPENDENT REPRESSOR, DTXR FAMILY"/>
    <property type="match status" value="1"/>
</dbReference>
<evidence type="ECO:0000256" key="8">
    <source>
        <dbReference type="ARBA" id="ARBA00023125"/>
    </source>
</evidence>
<dbReference type="InterPro" id="IPR008988">
    <property type="entry name" value="Transcriptional_repressor_C"/>
</dbReference>
<dbReference type="InterPro" id="IPR022687">
    <property type="entry name" value="HTH_DTXR"/>
</dbReference>
<dbReference type="PANTHER" id="PTHR33238:SF11">
    <property type="entry name" value="TRANSCRIPTIONAL REGULATOR MNTR"/>
    <property type="match status" value="1"/>
</dbReference>
<dbReference type="Pfam" id="PF01325">
    <property type="entry name" value="Fe_dep_repress"/>
    <property type="match status" value="1"/>
</dbReference>
<keyword evidence="8" id="KW-0238">DNA-binding</keyword>
<comment type="caution">
    <text evidence="15">The sequence shown here is derived from an EMBL/GenBank/DDBJ whole genome shotgun (WGS) entry which is preliminary data.</text>
</comment>
<feature type="domain" description="HTH dtxR-type" evidence="14">
    <location>
        <begin position="6"/>
        <end position="68"/>
    </location>
</feature>
<dbReference type="SUPFAM" id="SSF47979">
    <property type="entry name" value="Iron-dependent repressor protein, dimerization domain"/>
    <property type="match status" value="1"/>
</dbReference>
<keyword evidence="4" id="KW-0963">Cytoplasm</keyword>
<comment type="subunit">
    <text evidence="3">Homodimer.</text>
</comment>
<keyword evidence="9" id="KW-0010">Activator</keyword>
<keyword evidence="10" id="KW-0804">Transcription</keyword>
<feature type="region of interest" description="Disordered" evidence="13">
    <location>
        <begin position="203"/>
        <end position="222"/>
    </location>
</feature>
<dbReference type="Pfam" id="PF04023">
    <property type="entry name" value="FeoA"/>
    <property type="match status" value="1"/>
</dbReference>
<evidence type="ECO:0000256" key="2">
    <source>
        <dbReference type="ARBA" id="ARBA00007871"/>
    </source>
</evidence>
<evidence type="ECO:0000256" key="5">
    <source>
        <dbReference type="ARBA" id="ARBA00022491"/>
    </source>
</evidence>
<keyword evidence="7" id="KW-0805">Transcription regulation</keyword>
<dbReference type="InterPro" id="IPR022689">
    <property type="entry name" value="Iron_dep_repressor"/>
</dbReference>
<evidence type="ECO:0000313" key="15">
    <source>
        <dbReference type="EMBL" id="MFC4264305.1"/>
    </source>
</evidence>
<evidence type="ECO:0000256" key="3">
    <source>
        <dbReference type="ARBA" id="ARBA00011738"/>
    </source>
</evidence>
<comment type="similarity">
    <text evidence="2">Belongs to the DtxR/MntR family.</text>
</comment>
<dbReference type="Gene3D" id="1.10.10.10">
    <property type="entry name" value="Winged helix-like DNA-binding domain superfamily/Winged helix DNA-binding domain"/>
    <property type="match status" value="1"/>
</dbReference>
<dbReference type="InterPro" id="IPR038157">
    <property type="entry name" value="FeoA_core_dom"/>
</dbReference>
<name>A0ABV8QVM1_9MICC</name>
<dbReference type="EMBL" id="JBHSCQ010000004">
    <property type="protein sequence ID" value="MFC4264305.1"/>
    <property type="molecule type" value="Genomic_DNA"/>
</dbReference>
<dbReference type="SMART" id="SM00899">
    <property type="entry name" value="FeoA"/>
    <property type="match status" value="1"/>
</dbReference>
<evidence type="ECO:0000256" key="1">
    <source>
        <dbReference type="ARBA" id="ARBA00004496"/>
    </source>
</evidence>
<keyword evidence="5" id="KW-0678">Repressor</keyword>
<comment type="subcellular location">
    <subcellularLocation>
        <location evidence="1">Cytoplasm</location>
    </subcellularLocation>
</comment>
<dbReference type="Gene3D" id="2.30.30.90">
    <property type="match status" value="1"/>
</dbReference>
<dbReference type="PROSITE" id="PS50944">
    <property type="entry name" value="HTH_DTXR"/>
    <property type="match status" value="1"/>
</dbReference>
<evidence type="ECO:0000256" key="13">
    <source>
        <dbReference type="SAM" id="MobiDB-lite"/>
    </source>
</evidence>
<evidence type="ECO:0000256" key="9">
    <source>
        <dbReference type="ARBA" id="ARBA00023159"/>
    </source>
</evidence>
<dbReference type="SUPFAM" id="SSF50037">
    <property type="entry name" value="C-terminal domain of transcriptional repressors"/>
    <property type="match status" value="1"/>
</dbReference>
<dbReference type="Pfam" id="PF02742">
    <property type="entry name" value="Fe_dep_repr_C"/>
    <property type="match status" value="1"/>
</dbReference>
<dbReference type="RefSeq" id="WP_230067907.1">
    <property type="nucleotide sequence ID" value="NZ_BAABLL010000001.1"/>
</dbReference>
<gene>
    <name evidence="15" type="ORF">ACFOW9_01670</name>
</gene>
<dbReference type="SUPFAM" id="SSF46785">
    <property type="entry name" value="Winged helix' DNA-binding domain"/>
    <property type="match status" value="1"/>
</dbReference>
<evidence type="ECO:0000256" key="10">
    <source>
        <dbReference type="ARBA" id="ARBA00023163"/>
    </source>
</evidence>
<protein>
    <recommendedName>
        <fullName evidence="12">Manganese transport regulator</fullName>
    </recommendedName>
</protein>
<evidence type="ECO:0000259" key="14">
    <source>
        <dbReference type="PROSITE" id="PS50944"/>
    </source>
</evidence>
<organism evidence="15 16">
    <name type="scientific">Arthrobacter cryoconiti</name>
    <dbReference type="NCBI Taxonomy" id="748907"/>
    <lineage>
        <taxon>Bacteria</taxon>
        <taxon>Bacillati</taxon>
        <taxon>Actinomycetota</taxon>
        <taxon>Actinomycetes</taxon>
        <taxon>Micrococcales</taxon>
        <taxon>Micrococcaceae</taxon>
        <taxon>Arthrobacter</taxon>
    </lineage>
</organism>
<sequence>MKATPTSSSIEDYVKVIYSFTEWQDKPITSTQLAARLGVANSSVSEMVRKLKDQDLVDHEPYSPIRLTADGLKLALAMVRRHRLLETYLVRELDFSWDEVHDEAEHLEHAVSETFIERMSAKLGHPTRDPHGDPIPDAQGHIVMPPSHRLDELDAGHRGQIARISDHDPELLRHLQANGLGLDTKLEVIGRRPFGGTLEVRKLPSSFSPSSPAVPSSPDDADRLDLGEEAVLSLWLVTQGTHLDCTVQEPTAGSLMSPRNGR</sequence>
<keyword evidence="16" id="KW-1185">Reference proteome</keyword>
<keyword evidence="6" id="KW-0408">Iron</keyword>
<dbReference type="InterPro" id="IPR036390">
    <property type="entry name" value="WH_DNA-bd_sf"/>
</dbReference>
<accession>A0ABV8QVM1</accession>
<dbReference type="SMART" id="SM00529">
    <property type="entry name" value="HTH_DTXR"/>
    <property type="match status" value="1"/>
</dbReference>
<dbReference type="InterPro" id="IPR036388">
    <property type="entry name" value="WH-like_DNA-bd_sf"/>
</dbReference>
<dbReference type="Proteomes" id="UP001595773">
    <property type="component" value="Unassembled WGS sequence"/>
</dbReference>
<evidence type="ECO:0000256" key="6">
    <source>
        <dbReference type="ARBA" id="ARBA00023004"/>
    </source>
</evidence>
<feature type="compositionally biased region" description="Low complexity" evidence="13">
    <location>
        <begin position="204"/>
        <end position="218"/>
    </location>
</feature>
<dbReference type="InterPro" id="IPR001367">
    <property type="entry name" value="Fe_dep_repressor"/>
</dbReference>
<reference evidence="16" key="1">
    <citation type="journal article" date="2019" name="Int. J. Syst. Evol. Microbiol.">
        <title>The Global Catalogue of Microorganisms (GCM) 10K type strain sequencing project: providing services to taxonomists for standard genome sequencing and annotation.</title>
        <authorList>
            <consortium name="The Broad Institute Genomics Platform"/>
            <consortium name="The Broad Institute Genome Sequencing Center for Infectious Disease"/>
            <person name="Wu L."/>
            <person name="Ma J."/>
        </authorList>
    </citation>
    <scope>NUCLEOTIDE SEQUENCE [LARGE SCALE GENOMIC DNA]</scope>
    <source>
        <strain evidence="16">CGMCC 1.10698</strain>
    </source>
</reference>
<dbReference type="InterPro" id="IPR007167">
    <property type="entry name" value="Fe-transptr_FeoA-like"/>
</dbReference>
<dbReference type="InterPro" id="IPR050536">
    <property type="entry name" value="DtxR_MntR_Metal-Reg"/>
</dbReference>
<dbReference type="Gene3D" id="1.10.60.10">
    <property type="entry name" value="Iron dependent repressor, metal binding and dimerisation domain"/>
    <property type="match status" value="1"/>
</dbReference>
<keyword evidence="11" id="KW-0464">Manganese</keyword>